<sequence length="296" mass="33330">MEKRTLDSPSGGDTLKKQKVEHTKDGQFSEKLQSVLNAVIEGDLAPALGVSQGDRIMVQWFLEDEEEKDDDKSDSTSKEKEVWWGCTIMGASDKKHKLSSDENGETDFSIKVYKVRYDALEPHYPKETDSSICFMNERNLLDIEHDGLMLWRREGHGQEQDVENKNSEESDSATATATAHPQILAAIQKFEKDHDVGNLRRALLDSRTLDDDIIPVPDGETRESAEQLVNTILANVLSTHFPRLRLLPATTQYSMADKVASVKNMLVEKITNCLDTKKILDTEAVNEIVKEVLQTL</sequence>
<dbReference type="AlphaFoldDB" id="A0A7S3PPA2"/>
<feature type="region of interest" description="Disordered" evidence="1">
    <location>
        <begin position="1"/>
        <end position="27"/>
    </location>
</feature>
<name>A0A7S3PPA2_9STRA</name>
<feature type="compositionally biased region" description="Basic and acidic residues" evidence="1">
    <location>
        <begin position="156"/>
        <end position="168"/>
    </location>
</feature>
<evidence type="ECO:0000313" key="2">
    <source>
        <dbReference type="EMBL" id="CAE0445564.1"/>
    </source>
</evidence>
<organism evidence="2">
    <name type="scientific">Aplanochytrium stocchinoi</name>
    <dbReference type="NCBI Taxonomy" id="215587"/>
    <lineage>
        <taxon>Eukaryota</taxon>
        <taxon>Sar</taxon>
        <taxon>Stramenopiles</taxon>
        <taxon>Bigyra</taxon>
        <taxon>Labyrinthulomycetes</taxon>
        <taxon>Thraustochytrida</taxon>
        <taxon>Thraustochytriidae</taxon>
        <taxon>Aplanochytrium</taxon>
    </lineage>
</organism>
<gene>
    <name evidence="2" type="ORF">ASTO00021_LOCUS15577</name>
</gene>
<accession>A0A7S3PPA2</accession>
<dbReference type="EMBL" id="HBIN01020390">
    <property type="protein sequence ID" value="CAE0445564.1"/>
    <property type="molecule type" value="Transcribed_RNA"/>
</dbReference>
<feature type="region of interest" description="Disordered" evidence="1">
    <location>
        <begin position="156"/>
        <end position="177"/>
    </location>
</feature>
<evidence type="ECO:0000256" key="1">
    <source>
        <dbReference type="SAM" id="MobiDB-lite"/>
    </source>
</evidence>
<protein>
    <submittedName>
        <fullName evidence="2">Uncharacterized protein</fullName>
    </submittedName>
</protein>
<feature type="compositionally biased region" description="Basic and acidic residues" evidence="1">
    <location>
        <begin position="14"/>
        <end position="27"/>
    </location>
</feature>
<proteinExistence type="predicted"/>
<reference evidence="2" key="1">
    <citation type="submission" date="2021-01" db="EMBL/GenBank/DDBJ databases">
        <authorList>
            <person name="Corre E."/>
            <person name="Pelletier E."/>
            <person name="Niang G."/>
            <person name="Scheremetjew M."/>
            <person name="Finn R."/>
            <person name="Kale V."/>
            <person name="Holt S."/>
            <person name="Cochrane G."/>
            <person name="Meng A."/>
            <person name="Brown T."/>
            <person name="Cohen L."/>
        </authorList>
    </citation>
    <scope>NUCLEOTIDE SEQUENCE</scope>
    <source>
        <strain evidence="2">GSBS06</strain>
    </source>
</reference>